<dbReference type="RefSeq" id="XP_020914161.1">
    <property type="nucleotide sequence ID" value="XM_021058502.2"/>
</dbReference>
<dbReference type="PROSITE" id="PS51462">
    <property type="entry name" value="NUDIX"/>
    <property type="match status" value="1"/>
</dbReference>
<proteinExistence type="inferred from homology"/>
<evidence type="ECO:0000256" key="13">
    <source>
        <dbReference type="ARBA" id="ARBA00029673"/>
    </source>
</evidence>
<comment type="function">
    <text evidence="21">Oxidized purine nucleoside triphosphate hydrolase which is a prominent sanitizer of the oxidized nucleotide pool. Catalyzes the hydrolysis of 2-oxo-dATP (2-hydroxy-dATP) into 2-oxo-dAMP. Also has a significant hydrolase activity toward 2-oxo-ATP, 8-oxo-dGTP and 8-oxo-dATP. Through the hydrolysis of oxidized purine nucleoside triphosphates, prevents their incorporation into DNA and the subsequent transversions A:T to C:G and G:C to T:A. Also catalyzes the hydrolysis of methylated purine nucleoside triphosphate preventing their integration into DNA. Through this antimutagenic activity protects cells from oxidative stress.</text>
</comment>
<evidence type="ECO:0000256" key="7">
    <source>
        <dbReference type="ARBA" id="ARBA00024448"/>
    </source>
</evidence>
<dbReference type="Pfam" id="PF00293">
    <property type="entry name" value="NUDIX"/>
    <property type="match status" value="1"/>
</dbReference>
<dbReference type="GO" id="GO:0005737">
    <property type="term" value="C:cytoplasm"/>
    <property type="evidence" value="ECO:0007669"/>
    <property type="project" value="TreeGrafter"/>
</dbReference>
<dbReference type="EC" id="3.6.1.56" evidence="11"/>
<sequence length="155" mass="17972">MAKNKILTLVLVHNSKKVLLGMKKRGFGVGRWNGFGGKVEPNETIEEGARRELEEECCLKAKSLTEAGILLFEFVGDPVILEVHVFRTEEFEGHPTETEEMYPKWFEHDQIPFNDMWPDDVFWLPSLLQKKTFHGYFKFEGHSKILESKLDVKDS</sequence>
<evidence type="ECO:0000256" key="14">
    <source>
        <dbReference type="ARBA" id="ARBA00030634"/>
    </source>
</evidence>
<dbReference type="PANTHER" id="PTHR43758">
    <property type="entry name" value="7,8-DIHYDRO-8-OXOGUANINE TRIPHOSPHATASE"/>
    <property type="match status" value="1"/>
</dbReference>
<keyword evidence="5" id="KW-0378">Hydrolase</keyword>
<comment type="catalytic activity">
    <reaction evidence="20">
        <text>N(6)-methyl-dATP + H2O = N(6)-methyl-dAMP + diphosphate + H(+)</text>
        <dbReference type="Rhea" id="RHEA:67604"/>
        <dbReference type="ChEBI" id="CHEBI:15377"/>
        <dbReference type="ChEBI" id="CHEBI:15378"/>
        <dbReference type="ChEBI" id="CHEBI:33019"/>
        <dbReference type="ChEBI" id="CHEBI:169976"/>
        <dbReference type="ChEBI" id="CHEBI:172872"/>
    </reaction>
    <physiologicalReaction direction="left-to-right" evidence="20">
        <dbReference type="Rhea" id="RHEA:67605"/>
    </physiologicalReaction>
</comment>
<comment type="catalytic activity">
    <reaction evidence="19">
        <text>O(6)-methyl-dGTP + H2O = O(6)-methyl-dGMP + diphosphate + H(+)</text>
        <dbReference type="Rhea" id="RHEA:67600"/>
        <dbReference type="ChEBI" id="CHEBI:15377"/>
        <dbReference type="ChEBI" id="CHEBI:15378"/>
        <dbReference type="ChEBI" id="CHEBI:33019"/>
        <dbReference type="ChEBI" id="CHEBI:169974"/>
        <dbReference type="ChEBI" id="CHEBI:169975"/>
    </reaction>
    <physiologicalReaction direction="left-to-right" evidence="19">
        <dbReference type="Rhea" id="RHEA:67601"/>
    </physiologicalReaction>
</comment>
<feature type="domain" description="Nudix hydrolase" evidence="22">
    <location>
        <begin position="3"/>
        <end position="132"/>
    </location>
</feature>
<evidence type="ECO:0000256" key="20">
    <source>
        <dbReference type="ARBA" id="ARBA00049032"/>
    </source>
</evidence>
<dbReference type="KEGG" id="epa:110251770"/>
<reference evidence="23" key="1">
    <citation type="submission" date="2022-11" db="UniProtKB">
        <authorList>
            <consortium name="EnsemblMetazoa"/>
        </authorList>
    </citation>
    <scope>IDENTIFICATION</scope>
</reference>
<protein>
    <recommendedName>
        <fullName evidence="12">Oxidized purine nucleoside triphosphate hydrolase</fullName>
        <ecNumber evidence="11">3.6.1.56</ecNumber>
    </recommendedName>
    <alternativeName>
        <fullName evidence="16">2-hydroxy-dATP diphosphatase</fullName>
    </alternativeName>
    <alternativeName>
        <fullName evidence="15">7,8-dihydro-8-oxoguanine triphosphatase</fullName>
    </alternativeName>
    <alternativeName>
        <fullName evidence="14">8-oxo-dGTPase</fullName>
    </alternativeName>
    <alternativeName>
        <fullName evidence="17">Methylated purine nucleoside triphosphate hydrolase</fullName>
    </alternativeName>
    <alternativeName>
        <fullName evidence="13">Nucleoside diphosphate-linked moiety X motif 1</fullName>
    </alternativeName>
</protein>
<evidence type="ECO:0000259" key="22">
    <source>
        <dbReference type="PROSITE" id="PS51462"/>
    </source>
</evidence>
<evidence type="ECO:0000256" key="19">
    <source>
        <dbReference type="ARBA" id="ARBA00048894"/>
    </source>
</evidence>
<evidence type="ECO:0000256" key="4">
    <source>
        <dbReference type="ARBA" id="ARBA00022723"/>
    </source>
</evidence>
<dbReference type="AlphaFoldDB" id="A0A913Y3F0"/>
<evidence type="ECO:0000256" key="3">
    <source>
        <dbReference type="ARBA" id="ARBA00011245"/>
    </source>
</evidence>
<evidence type="ECO:0000256" key="18">
    <source>
        <dbReference type="ARBA" id="ARBA00048002"/>
    </source>
</evidence>
<keyword evidence="24" id="KW-1185">Reference proteome</keyword>
<organism evidence="23 24">
    <name type="scientific">Exaiptasia diaphana</name>
    <name type="common">Tropical sea anemone</name>
    <name type="synonym">Aiptasia pulchella</name>
    <dbReference type="NCBI Taxonomy" id="2652724"/>
    <lineage>
        <taxon>Eukaryota</taxon>
        <taxon>Metazoa</taxon>
        <taxon>Cnidaria</taxon>
        <taxon>Anthozoa</taxon>
        <taxon>Hexacorallia</taxon>
        <taxon>Actiniaria</taxon>
        <taxon>Aiptasiidae</taxon>
        <taxon>Exaiptasia</taxon>
    </lineage>
</organism>
<accession>A0A913Y3F0</accession>
<evidence type="ECO:0000256" key="5">
    <source>
        <dbReference type="ARBA" id="ARBA00022801"/>
    </source>
</evidence>
<evidence type="ECO:0000256" key="2">
    <source>
        <dbReference type="ARBA" id="ARBA00005582"/>
    </source>
</evidence>
<dbReference type="PANTHER" id="PTHR43758:SF2">
    <property type="entry name" value="OXIDIZED PURINE NUCLEOSIDE TRIPHOSPHATE HYDROLASE"/>
    <property type="match status" value="1"/>
</dbReference>
<comment type="catalytic activity">
    <reaction evidence="10">
        <text>2-oxo-ATP + H2O = 2-oxo-AMP + diphosphate + H(+)</text>
        <dbReference type="Rhea" id="RHEA:67392"/>
        <dbReference type="ChEBI" id="CHEBI:15377"/>
        <dbReference type="ChEBI" id="CHEBI:15378"/>
        <dbReference type="ChEBI" id="CHEBI:33019"/>
        <dbReference type="ChEBI" id="CHEBI:71395"/>
        <dbReference type="ChEBI" id="CHEBI:172878"/>
    </reaction>
    <physiologicalReaction direction="left-to-right" evidence="10">
        <dbReference type="Rhea" id="RHEA:67393"/>
    </physiologicalReaction>
</comment>
<comment type="cofactor">
    <cofactor evidence="1">
        <name>Mg(2+)</name>
        <dbReference type="ChEBI" id="CHEBI:18420"/>
    </cofactor>
</comment>
<evidence type="ECO:0000256" key="6">
    <source>
        <dbReference type="ARBA" id="ARBA00022842"/>
    </source>
</evidence>
<evidence type="ECO:0000313" key="23">
    <source>
        <dbReference type="EnsemblMetazoa" id="XP_020914161.1"/>
    </source>
</evidence>
<dbReference type="GO" id="GO:0042262">
    <property type="term" value="P:DNA protection"/>
    <property type="evidence" value="ECO:0007669"/>
    <property type="project" value="InterPro"/>
</dbReference>
<dbReference type="InterPro" id="IPR000086">
    <property type="entry name" value="NUDIX_hydrolase_dom"/>
</dbReference>
<evidence type="ECO:0000256" key="10">
    <source>
        <dbReference type="ARBA" id="ARBA00024596"/>
    </source>
</evidence>
<dbReference type="GeneID" id="110251770"/>
<comment type="catalytic activity">
    <reaction evidence="8">
        <text>2-oxo-dATP + H2O = 2-oxo-dAMP + diphosphate + H(+)</text>
        <dbReference type="Rhea" id="RHEA:31583"/>
        <dbReference type="ChEBI" id="CHEBI:15377"/>
        <dbReference type="ChEBI" id="CHEBI:15378"/>
        <dbReference type="ChEBI" id="CHEBI:33019"/>
        <dbReference type="ChEBI" id="CHEBI:63212"/>
        <dbReference type="ChEBI" id="CHEBI:77897"/>
        <dbReference type="EC" id="3.6.1.56"/>
    </reaction>
    <physiologicalReaction direction="left-to-right" evidence="8">
        <dbReference type="Rhea" id="RHEA:31584"/>
    </physiologicalReaction>
</comment>
<dbReference type="PRINTS" id="PR01403">
    <property type="entry name" value="8OXTPHPHTASE"/>
</dbReference>
<keyword evidence="6" id="KW-0460">Magnesium</keyword>
<dbReference type="Gene3D" id="3.90.79.10">
    <property type="entry name" value="Nucleoside Triphosphate Pyrophosphohydrolase"/>
    <property type="match status" value="1"/>
</dbReference>
<comment type="catalytic activity">
    <reaction evidence="7">
        <text>8-oxo-dATP + H2O = 8-oxo-dAMP + diphosphate + H(+)</text>
        <dbReference type="Rhea" id="RHEA:65396"/>
        <dbReference type="ChEBI" id="CHEBI:15377"/>
        <dbReference type="ChEBI" id="CHEBI:15378"/>
        <dbReference type="ChEBI" id="CHEBI:33019"/>
        <dbReference type="ChEBI" id="CHEBI:71361"/>
        <dbReference type="ChEBI" id="CHEBI:172871"/>
    </reaction>
    <physiologicalReaction direction="left-to-right" evidence="7">
        <dbReference type="Rhea" id="RHEA:65397"/>
    </physiologicalReaction>
</comment>
<evidence type="ECO:0000256" key="8">
    <source>
        <dbReference type="ARBA" id="ARBA00024459"/>
    </source>
</evidence>
<evidence type="ECO:0000256" key="9">
    <source>
        <dbReference type="ARBA" id="ARBA00024486"/>
    </source>
</evidence>
<dbReference type="OMA" id="MIEATLC"/>
<evidence type="ECO:0000256" key="15">
    <source>
        <dbReference type="ARBA" id="ARBA00030682"/>
    </source>
</evidence>
<comment type="subunit">
    <text evidence="3">Monomer.</text>
</comment>
<dbReference type="GO" id="GO:0008828">
    <property type="term" value="F:dATP diphosphatase activity"/>
    <property type="evidence" value="ECO:0007669"/>
    <property type="project" value="UniProtKB-EC"/>
</dbReference>
<comment type="similarity">
    <text evidence="2">Belongs to the Nudix hydrolase family.</text>
</comment>
<dbReference type="CDD" id="cd03427">
    <property type="entry name" value="NUDIX_MTH1_Nudt1"/>
    <property type="match status" value="1"/>
</dbReference>
<evidence type="ECO:0000256" key="21">
    <source>
        <dbReference type="ARBA" id="ARBA00053094"/>
    </source>
</evidence>
<evidence type="ECO:0000256" key="16">
    <source>
        <dbReference type="ARBA" id="ARBA00031927"/>
    </source>
</evidence>
<dbReference type="GO" id="GO:0008413">
    <property type="term" value="F:8-oxo-7,8-dihydroguanosine triphosphate pyrophosphatase activity"/>
    <property type="evidence" value="ECO:0007669"/>
    <property type="project" value="InterPro"/>
</dbReference>
<comment type="catalytic activity">
    <reaction evidence="9">
        <text>8-oxo-dGTP + H2O = 8-oxo-dGMP + diphosphate + H(+)</text>
        <dbReference type="Rhea" id="RHEA:31575"/>
        <dbReference type="ChEBI" id="CHEBI:15377"/>
        <dbReference type="ChEBI" id="CHEBI:15378"/>
        <dbReference type="ChEBI" id="CHEBI:33019"/>
        <dbReference type="ChEBI" id="CHEBI:63224"/>
        <dbReference type="ChEBI" id="CHEBI:77896"/>
    </reaction>
    <physiologicalReaction direction="left-to-right" evidence="9">
        <dbReference type="Rhea" id="RHEA:31576"/>
    </physiologicalReaction>
</comment>
<dbReference type="SUPFAM" id="SSF55811">
    <property type="entry name" value="Nudix"/>
    <property type="match status" value="1"/>
</dbReference>
<evidence type="ECO:0000256" key="17">
    <source>
        <dbReference type="ARBA" id="ARBA00032071"/>
    </source>
</evidence>
<evidence type="ECO:0000256" key="1">
    <source>
        <dbReference type="ARBA" id="ARBA00001946"/>
    </source>
</evidence>
<evidence type="ECO:0000256" key="11">
    <source>
        <dbReference type="ARBA" id="ARBA00026103"/>
    </source>
</evidence>
<evidence type="ECO:0000313" key="24">
    <source>
        <dbReference type="Proteomes" id="UP000887567"/>
    </source>
</evidence>
<name>A0A913Y3F0_EXADI</name>
<dbReference type="InterPro" id="IPR003563">
    <property type="entry name" value="8ODP"/>
</dbReference>
<keyword evidence="4" id="KW-0479">Metal-binding</keyword>
<dbReference type="OrthoDB" id="408303at2759"/>
<dbReference type="GO" id="GO:0046872">
    <property type="term" value="F:metal ion binding"/>
    <property type="evidence" value="ECO:0007669"/>
    <property type="project" value="UniProtKB-KW"/>
</dbReference>
<dbReference type="InterPro" id="IPR015797">
    <property type="entry name" value="NUDIX_hydrolase-like_dom_sf"/>
</dbReference>
<dbReference type="Proteomes" id="UP000887567">
    <property type="component" value="Unplaced"/>
</dbReference>
<dbReference type="EnsemblMetazoa" id="XM_021058502.2">
    <property type="protein sequence ID" value="XP_020914161.1"/>
    <property type="gene ID" value="LOC110251770"/>
</dbReference>
<comment type="catalytic activity">
    <reaction evidence="18">
        <text>N(6)-methyl-ATP + H2O = N(6)-methyl-AMP + diphosphate + H(+)</text>
        <dbReference type="Rhea" id="RHEA:67608"/>
        <dbReference type="ChEBI" id="CHEBI:15377"/>
        <dbReference type="ChEBI" id="CHEBI:15378"/>
        <dbReference type="ChEBI" id="CHEBI:33019"/>
        <dbReference type="ChEBI" id="CHEBI:144842"/>
        <dbReference type="ChEBI" id="CHEBI:172873"/>
    </reaction>
    <physiologicalReaction direction="left-to-right" evidence="18">
        <dbReference type="Rhea" id="RHEA:67609"/>
    </physiologicalReaction>
</comment>
<evidence type="ECO:0000256" key="12">
    <source>
        <dbReference type="ARBA" id="ARBA00026218"/>
    </source>
</evidence>